<dbReference type="Proteomes" id="UP000008631">
    <property type="component" value="Chromosome"/>
</dbReference>
<dbReference type="HOGENOM" id="CLU_018297_3_0_0"/>
<comment type="similarity">
    <text evidence="2 9">Belongs to the RecN family.</text>
</comment>
<keyword evidence="6" id="KW-0067">ATP-binding</keyword>
<dbReference type="InterPro" id="IPR004604">
    <property type="entry name" value="DNA_recomb/repair_RecN"/>
</dbReference>
<evidence type="ECO:0000256" key="4">
    <source>
        <dbReference type="ARBA" id="ARBA00022741"/>
    </source>
</evidence>
<gene>
    <name evidence="11" type="ordered locus">Isop_2126</name>
</gene>
<reference evidence="11 12" key="1">
    <citation type="journal article" date="2011" name="Stand. Genomic Sci.">
        <title>Complete genome sequence of Isosphaera pallida type strain (IS1B).</title>
        <authorList>
            <consortium name="US DOE Joint Genome Institute (JGI-PGF)"/>
            <person name="Goker M."/>
            <person name="Cleland D."/>
            <person name="Saunders E."/>
            <person name="Lapidus A."/>
            <person name="Nolan M."/>
            <person name="Lucas S."/>
            <person name="Hammon N."/>
            <person name="Deshpande S."/>
            <person name="Cheng J.F."/>
            <person name="Tapia R."/>
            <person name="Han C."/>
            <person name="Goodwin L."/>
            <person name="Pitluck S."/>
            <person name="Liolios K."/>
            <person name="Pagani I."/>
            <person name="Ivanova N."/>
            <person name="Mavromatis K."/>
            <person name="Pati A."/>
            <person name="Chen A."/>
            <person name="Palaniappan K."/>
            <person name="Land M."/>
            <person name="Hauser L."/>
            <person name="Chang Y.J."/>
            <person name="Jeffries C.D."/>
            <person name="Detter J.C."/>
            <person name="Beck B."/>
            <person name="Woyke T."/>
            <person name="Bristow J."/>
            <person name="Eisen J.A."/>
            <person name="Markowitz V."/>
            <person name="Hugenholtz P."/>
            <person name="Kyrpides N.C."/>
            <person name="Klenk H.P."/>
        </authorList>
    </citation>
    <scope>NUCLEOTIDE SEQUENCE [LARGE SCALE GENOMIC DNA]</scope>
    <source>
        <strain evidence="12">ATCC 43644 / DSM 9630 / IS1B</strain>
    </source>
</reference>
<dbReference type="GO" id="GO:0006310">
    <property type="term" value="P:DNA recombination"/>
    <property type="evidence" value="ECO:0007669"/>
    <property type="project" value="InterPro"/>
</dbReference>
<dbReference type="GO" id="GO:0043590">
    <property type="term" value="C:bacterial nucleoid"/>
    <property type="evidence" value="ECO:0007669"/>
    <property type="project" value="TreeGrafter"/>
</dbReference>
<dbReference type="InterPro" id="IPR003395">
    <property type="entry name" value="RecF/RecN/SMC_N"/>
</dbReference>
<evidence type="ECO:0000313" key="12">
    <source>
        <dbReference type="Proteomes" id="UP000008631"/>
    </source>
</evidence>
<evidence type="ECO:0000256" key="2">
    <source>
        <dbReference type="ARBA" id="ARBA00009441"/>
    </source>
</evidence>
<dbReference type="PANTHER" id="PTHR11059">
    <property type="entry name" value="DNA REPAIR PROTEIN RECN"/>
    <property type="match status" value="1"/>
</dbReference>
<sequence>MLLEVSVKNLALIEDARVELKPGLCAWTGETGAGKSLLLTALGLVMGAKASPELVREGKEEARASAVFDLSDPLLKGEVEAVLGGEIEEETLIVTRRLGAQGRSWAHVNGVPVTAATLKALSSHLLDLHSQQDARALADPDRQRGWLDAFGKLEPLRLRYCEARAVHAALLQRRRELVESAEQRDRELELLRFECEELAAARPVVGEYEELQREARRLANARRFREAVQGGHHWLYEADGSAVERIQKVARDLHPLSADAPELAELAETLERLADETREAAYALRSLGRAWTDDPRRLDEIETRLALYRKLAGRFRRDPDELADHLVHLQHRLDNLERAAADLDALDSPLNAAWNELRQTAADLSAARSRAARVLARDVQNHLKDLALPEARLTIEVATAPLGDNPTMASPPEHGVDRVEFLFAPNPGEPPRPLRKIASGGELARVTLAIKTVLADADRVPTLIFDEIDAAVGGRLGASLGRKLSELARHHQIICVTHMPQLASFAAHQWVIRKETRDGRTLTTITALDETERIEELAAMLRGDSVADGTRREVRAMLAEARGG</sequence>
<dbReference type="SUPFAM" id="SSF52540">
    <property type="entry name" value="P-loop containing nucleoside triphosphate hydrolases"/>
    <property type="match status" value="1"/>
</dbReference>
<keyword evidence="5 9" id="KW-0227">DNA damage</keyword>
<dbReference type="FunCoup" id="E8R4A5">
    <property type="interactions" value="383"/>
</dbReference>
<dbReference type="Pfam" id="PF02463">
    <property type="entry name" value="SMC_N"/>
    <property type="match status" value="1"/>
</dbReference>
<dbReference type="PANTHER" id="PTHR11059:SF0">
    <property type="entry name" value="DNA REPAIR PROTEIN RECN"/>
    <property type="match status" value="1"/>
</dbReference>
<dbReference type="STRING" id="575540.Isop_2126"/>
<dbReference type="Gene3D" id="3.40.50.300">
    <property type="entry name" value="P-loop containing nucleotide triphosphate hydrolases"/>
    <property type="match status" value="2"/>
</dbReference>
<dbReference type="PIRSF" id="PIRSF003128">
    <property type="entry name" value="RecN"/>
    <property type="match status" value="1"/>
</dbReference>
<keyword evidence="12" id="KW-1185">Reference proteome</keyword>
<dbReference type="InterPro" id="IPR027417">
    <property type="entry name" value="P-loop_NTPase"/>
</dbReference>
<dbReference type="CDD" id="cd03241">
    <property type="entry name" value="ABC_RecN"/>
    <property type="match status" value="2"/>
</dbReference>
<dbReference type="eggNOG" id="COG0497">
    <property type="taxonomic scope" value="Bacteria"/>
</dbReference>
<evidence type="ECO:0000259" key="10">
    <source>
        <dbReference type="Pfam" id="PF02463"/>
    </source>
</evidence>
<dbReference type="GO" id="GO:0005524">
    <property type="term" value="F:ATP binding"/>
    <property type="evidence" value="ECO:0007669"/>
    <property type="project" value="UniProtKB-KW"/>
</dbReference>
<organism evidence="11 12">
    <name type="scientific">Isosphaera pallida (strain ATCC 43644 / DSM 9630 / IS1B)</name>
    <dbReference type="NCBI Taxonomy" id="575540"/>
    <lineage>
        <taxon>Bacteria</taxon>
        <taxon>Pseudomonadati</taxon>
        <taxon>Planctomycetota</taxon>
        <taxon>Planctomycetia</taxon>
        <taxon>Isosphaerales</taxon>
        <taxon>Isosphaeraceae</taxon>
        <taxon>Isosphaera</taxon>
    </lineage>
</organism>
<evidence type="ECO:0000256" key="3">
    <source>
        <dbReference type="ARBA" id="ARBA00021315"/>
    </source>
</evidence>
<evidence type="ECO:0000256" key="5">
    <source>
        <dbReference type="ARBA" id="ARBA00022763"/>
    </source>
</evidence>
<dbReference type="OrthoDB" id="9806954at2"/>
<evidence type="ECO:0000256" key="1">
    <source>
        <dbReference type="ARBA" id="ARBA00003618"/>
    </source>
</evidence>
<accession>E8R4A5</accession>
<evidence type="ECO:0000256" key="6">
    <source>
        <dbReference type="ARBA" id="ARBA00022840"/>
    </source>
</evidence>
<proteinExistence type="inferred from homology"/>
<evidence type="ECO:0000313" key="11">
    <source>
        <dbReference type="EMBL" id="ADV62706.1"/>
    </source>
</evidence>
<dbReference type="EMBL" id="CP002353">
    <property type="protein sequence ID" value="ADV62706.1"/>
    <property type="molecule type" value="Genomic_DNA"/>
</dbReference>
<dbReference type="GO" id="GO:0009432">
    <property type="term" value="P:SOS response"/>
    <property type="evidence" value="ECO:0007669"/>
    <property type="project" value="TreeGrafter"/>
</dbReference>
<dbReference type="AlphaFoldDB" id="E8R4A5"/>
<evidence type="ECO:0000256" key="8">
    <source>
        <dbReference type="ARBA" id="ARBA00033408"/>
    </source>
</evidence>
<dbReference type="InParanoid" id="E8R4A5"/>
<protein>
    <recommendedName>
        <fullName evidence="3 9">DNA repair protein RecN</fullName>
    </recommendedName>
    <alternativeName>
        <fullName evidence="8 9">Recombination protein N</fullName>
    </alternativeName>
</protein>
<comment type="function">
    <text evidence="1 9">May be involved in recombinational repair of damaged DNA.</text>
</comment>
<evidence type="ECO:0000256" key="9">
    <source>
        <dbReference type="PIRNR" id="PIRNR003128"/>
    </source>
</evidence>
<keyword evidence="7 9" id="KW-0234">DNA repair</keyword>
<dbReference type="KEGG" id="ipa:Isop_2126"/>
<keyword evidence="4" id="KW-0547">Nucleotide-binding</keyword>
<evidence type="ECO:0000256" key="7">
    <source>
        <dbReference type="ARBA" id="ARBA00023204"/>
    </source>
</evidence>
<feature type="domain" description="RecF/RecN/SMC N-terminal" evidence="10">
    <location>
        <begin position="14"/>
        <end position="512"/>
    </location>
</feature>
<name>E8R4A5_ISOPI</name>
<dbReference type="GO" id="GO:0006281">
    <property type="term" value="P:DNA repair"/>
    <property type="evidence" value="ECO:0007669"/>
    <property type="project" value="UniProtKB-KW"/>
</dbReference>
<dbReference type="NCBIfam" id="TIGR00634">
    <property type="entry name" value="recN"/>
    <property type="match status" value="1"/>
</dbReference>